<comment type="caution">
    <text evidence="1">The sequence shown here is derived from an EMBL/GenBank/DDBJ whole genome shotgun (WGS) entry which is preliminary data.</text>
</comment>
<dbReference type="AlphaFoldDB" id="A0AAW5FA96"/>
<dbReference type="PANTHER" id="PTHR43002">
    <property type="entry name" value="GLYCOGEN DEBRANCHING ENZYME"/>
    <property type="match status" value="1"/>
</dbReference>
<dbReference type="InterPro" id="IPR017853">
    <property type="entry name" value="GH"/>
</dbReference>
<dbReference type="SUPFAM" id="SSF51011">
    <property type="entry name" value="Glycosyl hydrolase domain"/>
    <property type="match status" value="1"/>
</dbReference>
<dbReference type="Proteomes" id="UP001203136">
    <property type="component" value="Unassembled WGS sequence"/>
</dbReference>
<dbReference type="InterPro" id="IPR013780">
    <property type="entry name" value="Glyco_hydro_b"/>
</dbReference>
<dbReference type="SUPFAM" id="SSF51445">
    <property type="entry name" value="(Trans)glycosidases"/>
    <property type="match status" value="1"/>
</dbReference>
<organism evidence="1 2">
    <name type="scientific">Clostridium symbiosum</name>
    <name type="common">Bacteroides symbiosus</name>
    <dbReference type="NCBI Taxonomy" id="1512"/>
    <lineage>
        <taxon>Bacteria</taxon>
        <taxon>Bacillati</taxon>
        <taxon>Bacillota</taxon>
        <taxon>Clostridia</taxon>
        <taxon>Lachnospirales</taxon>
        <taxon>Lachnospiraceae</taxon>
        <taxon>Otoolea</taxon>
    </lineage>
</organism>
<sequence>MGDGQVKTGEMEKIQNGHRNFPLGITKTEKGIHICTVAPGESCSLVVYRDGKIIEKIPFSPEEKVGDVWSMELCGDGFSGLEYCLETESGEQPDIYGREFRGREQWGDLSSVKRPVRSCFVLEDFDWEDDRPLKYAFGEMVIYRLHPRGFTKHASSHTSDRGTFKAITEKIPYMKELGITTVELLPPNEFCEVMMPDQSDGNPYRSQEPTGRLNYWGYGEGFYFAPKASYSSGGHKRPAAEFCSLVKELHQNGLELIVELYFTGKENPSLILEAVRFWVMQYHVDGVHLSGYAPAGLLVRDPWLSETKLFATSWENAENGRVRHLGEYNDGFLVDMRSVLKGDEDQINKLIFRNRRNPAGFGVINYMANTNGFTMMDMVSYEMKHNEANGENNRDGTDYNHTWNCGVEGPTRKKKIVQMRRKQLRNAFLLLFLSQGTPLLQAGDEFGSTKNGNNNSYCQDNEISWINWNLLETNRDIFEFVKYVIAFRKEHSVFHMGTEPKNTDYLVCGHPDVSYHGVKTWCPEFENFRRQLGIMYCGEYGEKTGGAPDDYFYTAYNMHWEPHEFALPKLPKGMMWHLAFNTDDNENNGIYRHGEEPVLKNQKQFMVPPRCVVVFIGLRSIGHDAKIQE</sequence>
<accession>A0AAW5FA96</accession>
<proteinExistence type="predicted"/>
<dbReference type="Gene3D" id="3.20.20.80">
    <property type="entry name" value="Glycosidases"/>
    <property type="match status" value="2"/>
</dbReference>
<dbReference type="Gene3D" id="2.60.40.1180">
    <property type="entry name" value="Golgi alpha-mannosidase II"/>
    <property type="match status" value="1"/>
</dbReference>
<dbReference type="RefSeq" id="WP_247213356.1">
    <property type="nucleotide sequence ID" value="NZ_JAINVB010000002.1"/>
</dbReference>
<reference evidence="1" key="1">
    <citation type="journal article" date="2022" name="Cell Host Microbe">
        <title>Colonization of the live biotherapeutic product VE303 and modulation of the microbiota and metabolites in healthy volunteers.</title>
        <authorList>
            <person name="Dsouza M."/>
            <person name="Menon R."/>
            <person name="Crossette E."/>
            <person name="Bhattarai S.K."/>
            <person name="Schneider J."/>
            <person name="Kim Y.G."/>
            <person name="Reddy S."/>
            <person name="Caballero S."/>
            <person name="Felix C."/>
            <person name="Cornacchione L."/>
            <person name="Hendrickson J."/>
            <person name="Watson A.R."/>
            <person name="Minot S.S."/>
            <person name="Greenfield N."/>
            <person name="Schopf L."/>
            <person name="Szabady R."/>
            <person name="Patarroyo J."/>
            <person name="Smith W."/>
            <person name="Harrison P."/>
            <person name="Kuijper E.J."/>
            <person name="Kelly C.P."/>
            <person name="Olle B."/>
            <person name="Bobilev D."/>
            <person name="Silber J.L."/>
            <person name="Bucci V."/>
            <person name="Roberts B."/>
            <person name="Faith J."/>
            <person name="Norman J.M."/>
        </authorList>
    </citation>
    <scope>NUCLEOTIDE SEQUENCE</scope>
    <source>
        <strain evidence="1">VE303-04</strain>
    </source>
</reference>
<evidence type="ECO:0000313" key="1">
    <source>
        <dbReference type="EMBL" id="MCK0088818.1"/>
    </source>
</evidence>
<protein>
    <submittedName>
        <fullName evidence="1">Alpha-amylase</fullName>
    </submittedName>
</protein>
<evidence type="ECO:0000313" key="2">
    <source>
        <dbReference type="Proteomes" id="UP001203136"/>
    </source>
</evidence>
<dbReference type="EMBL" id="JAINVB010000002">
    <property type="protein sequence ID" value="MCK0088818.1"/>
    <property type="molecule type" value="Genomic_DNA"/>
</dbReference>
<name>A0AAW5FA96_CLOSY</name>
<gene>
    <name evidence="1" type="ORF">K5I21_23740</name>
</gene>